<reference evidence="1 2" key="1">
    <citation type="submission" date="2017-03" db="EMBL/GenBank/DDBJ databases">
        <title>Genome sequence of Clostridium hungatei DSM 14427.</title>
        <authorList>
            <person name="Poehlein A."/>
            <person name="Daniel R."/>
        </authorList>
    </citation>
    <scope>NUCLEOTIDE SEQUENCE [LARGE SCALE GENOMIC DNA]</scope>
    <source>
        <strain evidence="1 2">DSM 14427</strain>
    </source>
</reference>
<dbReference type="AlphaFoldDB" id="A0A1V4SI30"/>
<dbReference type="Proteomes" id="UP000191554">
    <property type="component" value="Unassembled WGS sequence"/>
</dbReference>
<evidence type="ECO:0000313" key="1">
    <source>
        <dbReference type="EMBL" id="OPX43464.1"/>
    </source>
</evidence>
<sequence>MNNNNVYLNSDVIEDCLSEAFDVFEKHPDSDIHGNPRKIRETAS</sequence>
<evidence type="ECO:0000313" key="2">
    <source>
        <dbReference type="Proteomes" id="UP000191554"/>
    </source>
</evidence>
<proteinExistence type="predicted"/>
<organism evidence="1 2">
    <name type="scientific">Ruminiclostridium hungatei</name>
    <name type="common">Clostridium hungatei</name>
    <dbReference type="NCBI Taxonomy" id="48256"/>
    <lineage>
        <taxon>Bacteria</taxon>
        <taxon>Bacillati</taxon>
        <taxon>Bacillota</taxon>
        <taxon>Clostridia</taxon>
        <taxon>Eubacteriales</taxon>
        <taxon>Oscillospiraceae</taxon>
        <taxon>Ruminiclostridium</taxon>
    </lineage>
</organism>
<comment type="caution">
    <text evidence="1">The sequence shown here is derived from an EMBL/GenBank/DDBJ whole genome shotgun (WGS) entry which is preliminary data.</text>
</comment>
<name>A0A1V4SI30_RUMHU</name>
<protein>
    <submittedName>
        <fullName evidence="1">Uncharacterized protein</fullName>
    </submittedName>
</protein>
<keyword evidence="2" id="KW-1185">Reference proteome</keyword>
<dbReference type="EMBL" id="MZGX01000017">
    <property type="protein sequence ID" value="OPX43464.1"/>
    <property type="molecule type" value="Genomic_DNA"/>
</dbReference>
<dbReference type="RefSeq" id="WP_278247544.1">
    <property type="nucleotide sequence ID" value="NZ_MZGX01000017.1"/>
</dbReference>
<accession>A0A1V4SI30</accession>
<gene>
    <name evidence="1" type="ORF">CLHUN_26110</name>
</gene>